<evidence type="ECO:0000256" key="12">
    <source>
        <dbReference type="ARBA" id="ARBA00048679"/>
    </source>
</evidence>
<evidence type="ECO:0000256" key="9">
    <source>
        <dbReference type="ARBA" id="ARBA00022840"/>
    </source>
</evidence>
<keyword evidence="7 13" id="KW-0547">Nucleotide-binding</keyword>
<evidence type="ECO:0000256" key="15">
    <source>
        <dbReference type="SAM" id="MobiDB-lite"/>
    </source>
</evidence>
<keyword evidence="9 13" id="KW-0067">ATP-binding</keyword>
<proteinExistence type="inferred from homology"/>
<feature type="compositionally biased region" description="Low complexity" evidence="15">
    <location>
        <begin position="907"/>
        <end position="936"/>
    </location>
</feature>
<reference evidence="18 19" key="1">
    <citation type="submission" date="2023-11" db="EMBL/GenBank/DDBJ databases">
        <title>Dfirmibasis_genome.</title>
        <authorList>
            <person name="Edelbroek B."/>
            <person name="Kjellin J."/>
            <person name="Jerlstrom-Hultqvist J."/>
            <person name="Soderbom F."/>
        </authorList>
    </citation>
    <scope>NUCLEOTIDE SEQUENCE [LARGE SCALE GENOMIC DNA]</scope>
    <source>
        <strain evidence="18 19">TNS-C-14</strain>
    </source>
</reference>
<dbReference type="PROSITE" id="PS50011">
    <property type="entry name" value="PROTEIN_KINASE_DOM"/>
    <property type="match status" value="1"/>
</dbReference>
<feature type="region of interest" description="Disordered" evidence="15">
    <location>
        <begin position="881"/>
        <end position="986"/>
    </location>
</feature>
<sequence length="1111" mass="121627">MEEKIKSNLLIHLKSNEDIELIKQKLKEDREQLDKERAQFEEERKIIFESLNKVVGSGSANITKNIAKALKKAEKKNGSNLNLANSNSGSNLNIYNNNSGSNNNIGTPFNVQHKVHVDFDYKWSGCQDLQQVFIMDCILGTGSYGTVYKAIHKDTNFILAIKSIPIKESEEIEKEISILKQCKSPNIVSYFGSGQQGDNLWILMEYCSANSIRDMLELTEKSLTEKQISVILQQALKGLHYLHQSNIIHRDIKAANILINEDAIVKLADFGVSSQLEDSLRGEASQLVGTPLWMAPEIIKRQNYNIKCDIWSLGITAIEMAESFPPLYAMPPTRAMLMIPNKPPPTLSKPHHFSKELNDFIGQCCQKDPEKRPSALELLAHPFLVQNTTPPQEVLKPLIDECLKKSIKKKKQSAQQPLPPLMVNEQQQQTPNKLSPPDQPLPQVPSKNNGLLNKSNGMKKSHGSSLDEAESMNTFILKSTVGSSDGSNDMSGDDFDSGTMILKDNNSINENGSTIPAFIAALNKSNGKILTSSQPITTQPPPNPIASIVVENQSPNTIEKRGLSSINSNNDNSTILIGNSGNKSQNFNNNNNINNNNEFLINQIKKELILDFNENMKQYINQQLTNLKEEMLKEISKIVIANIPQQPIKTSQSVFNQQLSAAANHPISSLTSPSSPSSSNSSSSSSPSALIFKKFPAPPSNPVLINKLPPSQQPSVITTKTISSPSSPLPSIPPTSTTVNTPNKPPINYRRSKEFDSTINNFNGLNSNSNNNNNNNNNNINNNNNNIDNNRPQSPKLNNRPPSPTTSNKQLNNRPPSPSKFNNRPTSPSNRPLSPKNSYNSFEKSNNNVNRPISPKHSYNSLEKPIQKILISDDSISSKNVTIEQQQQSTTPMAFLPRPKPSPPPINKSSPKRAPSPSSNRRLSSSFTAQSTTSSTIVALGKQAITPNSPTTTKERIPPPLPPPRTTPVPNSPIKPLSPSNKLPASPYVPPRITTTSVSANNSNANSCNTPNVLKRTSTTISPIMISSNSPKVIGSNNILNKPPAISRNSTEINLPTSSSSSSSSSSSTLTPQKPIIQSTPTTNSGTVSNKPATIGRKTVLQVKSIFSPKK</sequence>
<feature type="domain" description="CRIB" evidence="17">
    <location>
        <begin position="105"/>
        <end position="118"/>
    </location>
</feature>
<dbReference type="GO" id="GO:0046872">
    <property type="term" value="F:metal ion binding"/>
    <property type="evidence" value="ECO:0007669"/>
    <property type="project" value="UniProtKB-KW"/>
</dbReference>
<dbReference type="InterPro" id="IPR011009">
    <property type="entry name" value="Kinase-like_dom_sf"/>
</dbReference>
<dbReference type="FunFam" id="1.10.510.10:FF:000499">
    <property type="entry name" value="Serine/threonine-protein kinase KIC1"/>
    <property type="match status" value="1"/>
</dbReference>
<keyword evidence="19" id="KW-1185">Reference proteome</keyword>
<feature type="binding site" evidence="13">
    <location>
        <position position="167"/>
    </location>
    <ligand>
        <name>ATP</name>
        <dbReference type="ChEBI" id="CHEBI:30616"/>
    </ligand>
</feature>
<evidence type="ECO:0000256" key="13">
    <source>
        <dbReference type="PROSITE-ProRule" id="PRU10141"/>
    </source>
</evidence>
<dbReference type="InterPro" id="IPR008271">
    <property type="entry name" value="Ser/Thr_kinase_AS"/>
</dbReference>
<dbReference type="PROSITE" id="PS00108">
    <property type="entry name" value="PROTEIN_KINASE_ST"/>
    <property type="match status" value="1"/>
</dbReference>
<feature type="compositionally biased region" description="Polar residues" evidence="15">
    <location>
        <begin position="881"/>
        <end position="892"/>
    </location>
</feature>
<dbReference type="PROSITE" id="PS50108">
    <property type="entry name" value="CRIB"/>
    <property type="match status" value="1"/>
</dbReference>
<dbReference type="PANTHER" id="PTHR48012:SF28">
    <property type="entry name" value="SERINE_THREONINE-PROTEIN KINASE PAKE-RELATED"/>
    <property type="match status" value="1"/>
</dbReference>
<feature type="compositionally biased region" description="Polar residues" evidence="15">
    <location>
        <begin position="1069"/>
        <end position="1092"/>
    </location>
</feature>
<evidence type="ECO:0000256" key="1">
    <source>
        <dbReference type="ARBA" id="ARBA00001946"/>
    </source>
</evidence>
<feature type="compositionally biased region" description="Polar residues" evidence="15">
    <location>
        <begin position="424"/>
        <end position="433"/>
    </location>
</feature>
<evidence type="ECO:0000256" key="4">
    <source>
        <dbReference type="ARBA" id="ARBA00022527"/>
    </source>
</evidence>
<feature type="region of interest" description="Disordered" evidence="15">
    <location>
        <begin position="1037"/>
        <end position="1096"/>
    </location>
</feature>
<dbReference type="GO" id="GO:0005737">
    <property type="term" value="C:cytoplasm"/>
    <property type="evidence" value="ECO:0007669"/>
    <property type="project" value="TreeGrafter"/>
</dbReference>
<gene>
    <name evidence="18" type="ORF">RB653_006516</name>
</gene>
<dbReference type="InterPro" id="IPR000095">
    <property type="entry name" value="CRIB_dom"/>
</dbReference>
<dbReference type="SMART" id="SM00220">
    <property type="entry name" value="S_TKc"/>
    <property type="match status" value="1"/>
</dbReference>
<dbReference type="InterPro" id="IPR001245">
    <property type="entry name" value="Ser-Thr/Tyr_kinase_cat_dom"/>
</dbReference>
<dbReference type="PRINTS" id="PR00109">
    <property type="entry name" value="TYRKINASE"/>
</dbReference>
<dbReference type="PANTHER" id="PTHR48012">
    <property type="entry name" value="STERILE20-LIKE KINASE, ISOFORM B-RELATED"/>
    <property type="match status" value="1"/>
</dbReference>
<evidence type="ECO:0000259" key="17">
    <source>
        <dbReference type="PROSITE" id="PS50108"/>
    </source>
</evidence>
<dbReference type="EC" id="2.7.11.1" evidence="3"/>
<keyword evidence="8" id="KW-0418">Kinase</keyword>
<dbReference type="Proteomes" id="UP001344447">
    <property type="component" value="Unassembled WGS sequence"/>
</dbReference>
<name>A0AAN7UMS9_9MYCE</name>
<keyword evidence="10" id="KW-0460">Magnesium</keyword>
<evidence type="ECO:0000259" key="16">
    <source>
        <dbReference type="PROSITE" id="PS50011"/>
    </source>
</evidence>
<dbReference type="GO" id="GO:0005524">
    <property type="term" value="F:ATP binding"/>
    <property type="evidence" value="ECO:0007669"/>
    <property type="project" value="UniProtKB-UniRule"/>
</dbReference>
<feature type="compositionally biased region" description="Polar residues" evidence="15">
    <location>
        <begin position="805"/>
        <end position="860"/>
    </location>
</feature>
<comment type="catalytic activity">
    <reaction evidence="11">
        <text>L-threonyl-[protein] + ATP = O-phospho-L-threonyl-[protein] + ADP + H(+)</text>
        <dbReference type="Rhea" id="RHEA:46608"/>
        <dbReference type="Rhea" id="RHEA-COMP:11060"/>
        <dbReference type="Rhea" id="RHEA-COMP:11605"/>
        <dbReference type="ChEBI" id="CHEBI:15378"/>
        <dbReference type="ChEBI" id="CHEBI:30013"/>
        <dbReference type="ChEBI" id="CHEBI:30616"/>
        <dbReference type="ChEBI" id="CHEBI:61977"/>
        <dbReference type="ChEBI" id="CHEBI:456216"/>
        <dbReference type="EC" id="2.7.11.1"/>
    </reaction>
</comment>
<keyword evidence="6" id="KW-0479">Metal-binding</keyword>
<dbReference type="EMBL" id="JAVFKY010000001">
    <property type="protein sequence ID" value="KAK5584898.1"/>
    <property type="molecule type" value="Genomic_DNA"/>
</dbReference>
<feature type="compositionally biased region" description="Polar residues" evidence="15">
    <location>
        <begin position="445"/>
        <end position="456"/>
    </location>
</feature>
<evidence type="ECO:0000256" key="11">
    <source>
        <dbReference type="ARBA" id="ARBA00047899"/>
    </source>
</evidence>
<dbReference type="InterPro" id="IPR017441">
    <property type="entry name" value="Protein_kinase_ATP_BS"/>
</dbReference>
<feature type="compositionally biased region" description="Low complexity" evidence="15">
    <location>
        <begin position="668"/>
        <end position="688"/>
    </location>
</feature>
<dbReference type="Pfam" id="PF00069">
    <property type="entry name" value="Pkinase"/>
    <property type="match status" value="1"/>
</dbReference>
<feature type="compositionally biased region" description="Polar residues" evidence="15">
    <location>
        <begin position="1047"/>
        <end position="1057"/>
    </location>
</feature>
<feature type="compositionally biased region" description="Low complexity" evidence="15">
    <location>
        <begin position="714"/>
        <end position="726"/>
    </location>
</feature>
<accession>A0AAN7UMS9</accession>
<keyword evidence="14" id="KW-0175">Coiled coil</keyword>
<feature type="compositionally biased region" description="Low complexity" evidence="15">
    <location>
        <begin position="1058"/>
        <end position="1068"/>
    </location>
</feature>
<protein>
    <recommendedName>
        <fullName evidence="3">non-specific serine/threonine protein kinase</fullName>
        <ecNumber evidence="3">2.7.11.1</ecNumber>
    </recommendedName>
</protein>
<dbReference type="PROSITE" id="PS00107">
    <property type="entry name" value="PROTEIN_KINASE_ATP"/>
    <property type="match status" value="1"/>
</dbReference>
<evidence type="ECO:0000313" key="18">
    <source>
        <dbReference type="EMBL" id="KAK5584898.1"/>
    </source>
</evidence>
<feature type="compositionally biased region" description="Low complexity" evidence="15">
    <location>
        <begin position="760"/>
        <end position="790"/>
    </location>
</feature>
<evidence type="ECO:0000256" key="5">
    <source>
        <dbReference type="ARBA" id="ARBA00022679"/>
    </source>
</evidence>
<comment type="cofactor">
    <cofactor evidence="1">
        <name>Mg(2+)</name>
        <dbReference type="ChEBI" id="CHEBI:18420"/>
    </cofactor>
</comment>
<evidence type="ECO:0000256" key="14">
    <source>
        <dbReference type="SAM" id="Coils"/>
    </source>
</evidence>
<keyword evidence="5" id="KW-0808">Transferase</keyword>
<comment type="caution">
    <text evidence="18">The sequence shown here is derived from an EMBL/GenBank/DDBJ whole genome shotgun (WGS) entry which is preliminary data.</text>
</comment>
<evidence type="ECO:0000256" key="2">
    <source>
        <dbReference type="ARBA" id="ARBA00008874"/>
    </source>
</evidence>
<dbReference type="GO" id="GO:0004674">
    <property type="term" value="F:protein serine/threonine kinase activity"/>
    <property type="evidence" value="ECO:0007669"/>
    <property type="project" value="UniProtKB-KW"/>
</dbReference>
<feature type="region of interest" description="Disordered" evidence="15">
    <location>
        <begin position="410"/>
        <end position="468"/>
    </location>
</feature>
<dbReference type="Gene3D" id="1.10.510.10">
    <property type="entry name" value="Transferase(Phosphotransferase) domain 1"/>
    <property type="match status" value="1"/>
</dbReference>
<dbReference type="AlphaFoldDB" id="A0AAN7UMS9"/>
<comment type="catalytic activity">
    <reaction evidence="12">
        <text>L-seryl-[protein] + ATP = O-phospho-L-seryl-[protein] + ADP + H(+)</text>
        <dbReference type="Rhea" id="RHEA:17989"/>
        <dbReference type="Rhea" id="RHEA-COMP:9863"/>
        <dbReference type="Rhea" id="RHEA-COMP:11604"/>
        <dbReference type="ChEBI" id="CHEBI:15378"/>
        <dbReference type="ChEBI" id="CHEBI:29999"/>
        <dbReference type="ChEBI" id="CHEBI:30616"/>
        <dbReference type="ChEBI" id="CHEBI:83421"/>
        <dbReference type="ChEBI" id="CHEBI:456216"/>
        <dbReference type="EC" id="2.7.11.1"/>
    </reaction>
</comment>
<feature type="coiled-coil region" evidence="14">
    <location>
        <begin position="16"/>
        <end position="46"/>
    </location>
</feature>
<evidence type="ECO:0000256" key="6">
    <source>
        <dbReference type="ARBA" id="ARBA00022723"/>
    </source>
</evidence>
<evidence type="ECO:0000256" key="7">
    <source>
        <dbReference type="ARBA" id="ARBA00022741"/>
    </source>
</evidence>
<feature type="domain" description="Protein kinase" evidence="16">
    <location>
        <begin position="133"/>
        <end position="384"/>
    </location>
</feature>
<keyword evidence="4" id="KW-0723">Serine/threonine-protein kinase</keyword>
<dbReference type="SMART" id="SM00285">
    <property type="entry name" value="PBD"/>
    <property type="match status" value="1"/>
</dbReference>
<organism evidence="18 19">
    <name type="scientific">Dictyostelium firmibasis</name>
    <dbReference type="NCBI Taxonomy" id="79012"/>
    <lineage>
        <taxon>Eukaryota</taxon>
        <taxon>Amoebozoa</taxon>
        <taxon>Evosea</taxon>
        <taxon>Eumycetozoa</taxon>
        <taxon>Dictyostelia</taxon>
        <taxon>Dictyosteliales</taxon>
        <taxon>Dictyosteliaceae</taxon>
        <taxon>Dictyostelium</taxon>
    </lineage>
</organism>
<evidence type="ECO:0000256" key="10">
    <source>
        <dbReference type="ARBA" id="ARBA00022842"/>
    </source>
</evidence>
<dbReference type="InterPro" id="IPR050629">
    <property type="entry name" value="STE20/SPS1-PAK"/>
</dbReference>
<feature type="region of interest" description="Disordered" evidence="15">
    <location>
        <begin position="666"/>
        <end position="860"/>
    </location>
</feature>
<evidence type="ECO:0000256" key="3">
    <source>
        <dbReference type="ARBA" id="ARBA00012513"/>
    </source>
</evidence>
<dbReference type="InterPro" id="IPR000719">
    <property type="entry name" value="Prot_kinase_dom"/>
</dbReference>
<evidence type="ECO:0000313" key="19">
    <source>
        <dbReference type="Proteomes" id="UP001344447"/>
    </source>
</evidence>
<evidence type="ECO:0000256" key="8">
    <source>
        <dbReference type="ARBA" id="ARBA00022777"/>
    </source>
</evidence>
<feature type="compositionally biased region" description="Pro residues" evidence="15">
    <location>
        <begin position="958"/>
        <end position="973"/>
    </location>
</feature>
<comment type="similarity">
    <text evidence="2">Belongs to the protein kinase superfamily. STE Ser/Thr protein kinase family. STE20 subfamily.</text>
</comment>
<dbReference type="SUPFAM" id="SSF56112">
    <property type="entry name" value="Protein kinase-like (PK-like)"/>
    <property type="match status" value="1"/>
</dbReference>